<evidence type="ECO:0000256" key="3">
    <source>
        <dbReference type="ARBA" id="ARBA00010183"/>
    </source>
</evidence>
<feature type="domain" description="DRBM" evidence="16">
    <location>
        <begin position="153"/>
        <end position="223"/>
    </location>
</feature>
<feature type="domain" description="RNase III" evidence="17">
    <location>
        <begin position="4"/>
        <end position="126"/>
    </location>
</feature>
<dbReference type="KEGG" id="mmec:FIU01_09415"/>
<comment type="subunit">
    <text evidence="4 15">Homodimer.</text>
</comment>
<keyword evidence="8 15" id="KW-0819">tRNA processing</keyword>
<dbReference type="InterPro" id="IPR014720">
    <property type="entry name" value="dsRBD_dom"/>
</dbReference>
<dbReference type="PROSITE" id="PS00517">
    <property type="entry name" value="RNASE_3_1"/>
    <property type="match status" value="1"/>
</dbReference>
<evidence type="ECO:0000256" key="2">
    <source>
        <dbReference type="ARBA" id="ARBA00004496"/>
    </source>
</evidence>
<evidence type="ECO:0000256" key="12">
    <source>
        <dbReference type="ARBA" id="ARBA00022801"/>
    </source>
</evidence>
<evidence type="ECO:0000259" key="17">
    <source>
        <dbReference type="PROSITE" id="PS50142"/>
    </source>
</evidence>
<sequence length="223" mass="24669">MNALPVLQTRIGYDFTQPALLQQALTHRSFSATNNERLEFLGDSVLNFIIAHQLFNLFPHSPEGDLSRLRAKLVREASLAEIAADLHLGDALKLGEGEMKSAGWRRPSILADALEAIVGAVYLDGGFDAAQKVVSLLYRDKLHTIDPTSIDKDAKSQLQEYLQSKKMDLPEYQVISIEGEAHAQTFTVQCFIKKLMLTTTGVGTSRRVAEQQAAKLAMDEIQT</sequence>
<evidence type="ECO:0000313" key="19">
    <source>
        <dbReference type="Proteomes" id="UP000311008"/>
    </source>
</evidence>
<dbReference type="GO" id="GO:0003725">
    <property type="term" value="F:double-stranded RNA binding"/>
    <property type="evidence" value="ECO:0007669"/>
    <property type="project" value="TreeGrafter"/>
</dbReference>
<evidence type="ECO:0000256" key="8">
    <source>
        <dbReference type="ARBA" id="ARBA00022694"/>
    </source>
</evidence>
<dbReference type="NCBIfam" id="TIGR02191">
    <property type="entry name" value="RNaseIII"/>
    <property type="match status" value="1"/>
</dbReference>
<dbReference type="AlphaFoldDB" id="A0A5B8CTU6"/>
<keyword evidence="10 15" id="KW-0479">Metal-binding</keyword>
<evidence type="ECO:0000256" key="5">
    <source>
        <dbReference type="ARBA" id="ARBA00022490"/>
    </source>
</evidence>
<comment type="catalytic activity">
    <reaction evidence="1 15">
        <text>Endonucleolytic cleavage to 5'-phosphomonoester.</text>
        <dbReference type="EC" id="3.1.26.3"/>
    </reaction>
</comment>
<comment type="cofactor">
    <cofactor evidence="15">
        <name>Mg(2+)</name>
        <dbReference type="ChEBI" id="CHEBI:18420"/>
    </cofactor>
</comment>
<dbReference type="GO" id="GO:0006364">
    <property type="term" value="P:rRNA processing"/>
    <property type="evidence" value="ECO:0007669"/>
    <property type="project" value="UniProtKB-UniRule"/>
</dbReference>
<dbReference type="EC" id="3.1.26.3" evidence="15"/>
<evidence type="ECO:0000256" key="6">
    <source>
        <dbReference type="ARBA" id="ARBA00022552"/>
    </source>
</evidence>
<evidence type="ECO:0000256" key="13">
    <source>
        <dbReference type="ARBA" id="ARBA00022842"/>
    </source>
</evidence>
<evidence type="ECO:0000256" key="1">
    <source>
        <dbReference type="ARBA" id="ARBA00000109"/>
    </source>
</evidence>
<dbReference type="GO" id="GO:0046872">
    <property type="term" value="F:metal ion binding"/>
    <property type="evidence" value="ECO:0007669"/>
    <property type="project" value="UniProtKB-KW"/>
</dbReference>
<evidence type="ECO:0000256" key="10">
    <source>
        <dbReference type="ARBA" id="ARBA00022723"/>
    </source>
</evidence>
<dbReference type="InterPro" id="IPR036389">
    <property type="entry name" value="RNase_III_sf"/>
</dbReference>
<keyword evidence="12 15" id="KW-0378">Hydrolase</keyword>
<dbReference type="GO" id="GO:0005737">
    <property type="term" value="C:cytoplasm"/>
    <property type="evidence" value="ECO:0007669"/>
    <property type="project" value="UniProtKB-SubCell"/>
</dbReference>
<dbReference type="RefSeq" id="WP_140004051.1">
    <property type="nucleotide sequence ID" value="NZ_CP040946.1"/>
</dbReference>
<dbReference type="SUPFAM" id="SSF69065">
    <property type="entry name" value="RNase III domain-like"/>
    <property type="match status" value="1"/>
</dbReference>
<proteinExistence type="inferred from homology"/>
<feature type="binding site" evidence="15">
    <location>
        <position position="115"/>
    </location>
    <ligand>
        <name>Mg(2+)</name>
        <dbReference type="ChEBI" id="CHEBI:18420"/>
    </ligand>
</feature>
<dbReference type="Pfam" id="PF14622">
    <property type="entry name" value="Ribonucleas_3_3"/>
    <property type="match status" value="1"/>
</dbReference>
<feature type="binding site" evidence="15">
    <location>
        <position position="112"/>
    </location>
    <ligand>
        <name>Mg(2+)</name>
        <dbReference type="ChEBI" id="CHEBI:18420"/>
    </ligand>
</feature>
<dbReference type="Gene3D" id="3.30.160.20">
    <property type="match status" value="1"/>
</dbReference>
<dbReference type="EMBL" id="CP040946">
    <property type="protein sequence ID" value="QDC44721.1"/>
    <property type="molecule type" value="Genomic_DNA"/>
</dbReference>
<keyword evidence="5 15" id="KW-0963">Cytoplasm</keyword>
<dbReference type="PANTHER" id="PTHR11207:SF0">
    <property type="entry name" value="RIBONUCLEASE 3"/>
    <property type="match status" value="1"/>
</dbReference>
<dbReference type="GO" id="GO:0008033">
    <property type="term" value="P:tRNA processing"/>
    <property type="evidence" value="ECO:0007669"/>
    <property type="project" value="UniProtKB-KW"/>
</dbReference>
<reference evidence="19" key="1">
    <citation type="journal article" date="2019" name="ISME J.">
        <title>Evolution in action: habitat transition from sediment to the pelagial leads to genome streamlining in Methylophilaceae.</title>
        <authorList>
            <person name="Salcher M."/>
            <person name="Schaefle D."/>
            <person name="Kaspar M."/>
            <person name="Neuenschwander S.M."/>
            <person name="Ghai R."/>
        </authorList>
    </citation>
    <scope>NUCLEOTIDE SEQUENCE [LARGE SCALE GENOMIC DNA]</scope>
    <source>
        <strain evidence="19">MMS-M-51</strain>
    </source>
</reference>
<dbReference type="InterPro" id="IPR000999">
    <property type="entry name" value="RNase_III_dom"/>
</dbReference>
<dbReference type="FunFam" id="3.30.160.20:FF:000003">
    <property type="entry name" value="Ribonuclease 3"/>
    <property type="match status" value="1"/>
</dbReference>
<evidence type="ECO:0000256" key="15">
    <source>
        <dbReference type="HAMAP-Rule" id="MF_00104"/>
    </source>
</evidence>
<dbReference type="PANTHER" id="PTHR11207">
    <property type="entry name" value="RIBONUCLEASE III"/>
    <property type="match status" value="1"/>
</dbReference>
<evidence type="ECO:0000313" key="18">
    <source>
        <dbReference type="EMBL" id="QDC44721.1"/>
    </source>
</evidence>
<comment type="similarity">
    <text evidence="3">Belongs to the ribonuclease III family.</text>
</comment>
<keyword evidence="15" id="KW-0699">rRNA-binding</keyword>
<keyword evidence="11 15" id="KW-0255">Endonuclease</keyword>
<dbReference type="PROSITE" id="PS50137">
    <property type="entry name" value="DS_RBD"/>
    <property type="match status" value="1"/>
</dbReference>
<dbReference type="Pfam" id="PF00035">
    <property type="entry name" value="dsrm"/>
    <property type="match status" value="1"/>
</dbReference>
<dbReference type="GO" id="GO:0042802">
    <property type="term" value="F:identical protein binding"/>
    <property type="evidence" value="ECO:0007669"/>
    <property type="project" value="UniProtKB-ARBA"/>
</dbReference>
<evidence type="ECO:0000256" key="14">
    <source>
        <dbReference type="ARBA" id="ARBA00022884"/>
    </source>
</evidence>
<dbReference type="OrthoDB" id="9805026at2"/>
<dbReference type="SMART" id="SM00535">
    <property type="entry name" value="RIBOc"/>
    <property type="match status" value="1"/>
</dbReference>
<keyword evidence="13 15" id="KW-0460">Magnesium</keyword>
<dbReference type="PROSITE" id="PS50142">
    <property type="entry name" value="RNASE_3_2"/>
    <property type="match status" value="1"/>
</dbReference>
<dbReference type="SMART" id="SM00358">
    <property type="entry name" value="DSRM"/>
    <property type="match status" value="1"/>
</dbReference>
<feature type="active site" evidence="15">
    <location>
        <position position="115"/>
    </location>
</feature>
<evidence type="ECO:0000256" key="11">
    <source>
        <dbReference type="ARBA" id="ARBA00022759"/>
    </source>
</evidence>
<evidence type="ECO:0000256" key="4">
    <source>
        <dbReference type="ARBA" id="ARBA00011738"/>
    </source>
</evidence>
<dbReference type="FunFam" id="1.10.1520.10:FF:000001">
    <property type="entry name" value="Ribonuclease 3"/>
    <property type="match status" value="1"/>
</dbReference>
<dbReference type="InterPro" id="IPR011907">
    <property type="entry name" value="RNase_III"/>
</dbReference>
<dbReference type="Proteomes" id="UP000311008">
    <property type="component" value="Chromosome"/>
</dbReference>
<evidence type="ECO:0000259" key="16">
    <source>
        <dbReference type="PROSITE" id="PS50137"/>
    </source>
</evidence>
<keyword evidence="9 15" id="KW-0540">Nuclease</keyword>
<protein>
    <recommendedName>
        <fullName evidence="15">Ribonuclease 3</fullName>
        <ecNumber evidence="15">3.1.26.3</ecNumber>
    </recommendedName>
    <alternativeName>
        <fullName evidence="15">Ribonuclease III</fullName>
        <shortName evidence="15">RNase III</shortName>
    </alternativeName>
</protein>
<keyword evidence="14 15" id="KW-0694">RNA-binding</keyword>
<dbReference type="GO" id="GO:0006397">
    <property type="term" value="P:mRNA processing"/>
    <property type="evidence" value="ECO:0007669"/>
    <property type="project" value="UniProtKB-UniRule"/>
</dbReference>
<keyword evidence="19" id="KW-1185">Reference proteome</keyword>
<keyword evidence="6 15" id="KW-0698">rRNA processing</keyword>
<dbReference type="CDD" id="cd00593">
    <property type="entry name" value="RIBOc"/>
    <property type="match status" value="1"/>
</dbReference>
<dbReference type="GO" id="GO:0010468">
    <property type="term" value="P:regulation of gene expression"/>
    <property type="evidence" value="ECO:0007669"/>
    <property type="project" value="TreeGrafter"/>
</dbReference>
<gene>
    <name evidence="15" type="primary">rnc</name>
    <name evidence="18" type="ORF">FIU01_09415</name>
</gene>
<dbReference type="HAMAP" id="MF_00104">
    <property type="entry name" value="RNase_III"/>
    <property type="match status" value="1"/>
</dbReference>
<feature type="binding site" evidence="15">
    <location>
        <position position="39"/>
    </location>
    <ligand>
        <name>Mg(2+)</name>
        <dbReference type="ChEBI" id="CHEBI:18420"/>
    </ligand>
</feature>
<keyword evidence="7 15" id="KW-0507">mRNA processing</keyword>
<dbReference type="CDD" id="cd10845">
    <property type="entry name" value="DSRM_RNAse_III_family"/>
    <property type="match status" value="1"/>
</dbReference>
<name>A0A5B8CTU6_9PROT</name>
<evidence type="ECO:0000256" key="9">
    <source>
        <dbReference type="ARBA" id="ARBA00022722"/>
    </source>
</evidence>
<dbReference type="GO" id="GO:0004525">
    <property type="term" value="F:ribonuclease III activity"/>
    <property type="evidence" value="ECO:0007669"/>
    <property type="project" value="UniProtKB-UniRule"/>
</dbReference>
<evidence type="ECO:0000256" key="7">
    <source>
        <dbReference type="ARBA" id="ARBA00022664"/>
    </source>
</evidence>
<feature type="active site" evidence="15">
    <location>
        <position position="43"/>
    </location>
</feature>
<dbReference type="Gene3D" id="1.10.1520.10">
    <property type="entry name" value="Ribonuclease III domain"/>
    <property type="match status" value="1"/>
</dbReference>
<organism evidence="18 19">
    <name type="scientific">Methylophilus medardicus</name>
    <dbReference type="NCBI Taxonomy" id="2588534"/>
    <lineage>
        <taxon>Bacteria</taxon>
        <taxon>Pseudomonadati</taxon>
        <taxon>Pseudomonadota</taxon>
        <taxon>Betaproteobacteria</taxon>
        <taxon>Nitrosomonadales</taxon>
        <taxon>Methylophilaceae</taxon>
        <taxon>Methylophilus</taxon>
    </lineage>
</organism>
<dbReference type="SUPFAM" id="SSF54768">
    <property type="entry name" value="dsRNA-binding domain-like"/>
    <property type="match status" value="1"/>
</dbReference>
<dbReference type="GO" id="GO:0019843">
    <property type="term" value="F:rRNA binding"/>
    <property type="evidence" value="ECO:0007669"/>
    <property type="project" value="UniProtKB-KW"/>
</dbReference>
<accession>A0A5B8CTU6</accession>
<comment type="subcellular location">
    <subcellularLocation>
        <location evidence="2 15">Cytoplasm</location>
    </subcellularLocation>
</comment>
<comment type="function">
    <text evidence="15">Digests double-stranded RNA. Involved in the processing of primary rRNA transcript to yield the immediate precursors to the large and small rRNAs (23S and 16S). Processes some mRNAs, and tRNAs when they are encoded in the rRNA operon. Processes pre-crRNA and tracrRNA of type II CRISPR loci if present in the organism.</text>
</comment>